<evidence type="ECO:0000259" key="10">
    <source>
        <dbReference type="Pfam" id="PF02668"/>
    </source>
</evidence>
<name>A0AAN7VI91_9COLE</name>
<reference evidence="12 13" key="1">
    <citation type="journal article" date="2024" name="Insects">
        <title>An Improved Chromosome-Level Genome Assembly of the Firefly Pyrocoelia pectoralis.</title>
        <authorList>
            <person name="Fu X."/>
            <person name="Meyer-Rochow V.B."/>
            <person name="Ballantyne L."/>
            <person name="Zhu X."/>
        </authorList>
    </citation>
    <scope>NUCLEOTIDE SEQUENCE [LARGE SCALE GENOMIC DNA]</scope>
    <source>
        <strain evidence="12">XCY_ONT2</strain>
    </source>
</reference>
<keyword evidence="6" id="KW-0124">Carnitine biosynthesis</keyword>
<keyword evidence="7" id="KW-0223">Dioxygenase</keyword>
<accession>A0AAN7VI91</accession>
<dbReference type="GO" id="GO:0046872">
    <property type="term" value="F:metal ion binding"/>
    <property type="evidence" value="ECO:0007669"/>
    <property type="project" value="UniProtKB-KW"/>
</dbReference>
<dbReference type="PANTHER" id="PTHR10696">
    <property type="entry name" value="GAMMA-BUTYROBETAINE HYDROXYLASE-RELATED"/>
    <property type="match status" value="1"/>
</dbReference>
<keyword evidence="9" id="KW-0408">Iron</keyword>
<keyword evidence="5" id="KW-0479">Metal-binding</keyword>
<proteinExistence type="inferred from homology"/>
<comment type="similarity">
    <text evidence="4">Belongs to the gamma-BBH/TMLD family.</text>
</comment>
<dbReference type="Gene3D" id="3.30.2020.30">
    <property type="match status" value="1"/>
</dbReference>
<dbReference type="GO" id="GO:0016706">
    <property type="term" value="F:2-oxoglutarate-dependent dioxygenase activity"/>
    <property type="evidence" value="ECO:0007669"/>
    <property type="project" value="UniProtKB-ARBA"/>
</dbReference>
<evidence type="ECO:0000313" key="13">
    <source>
        <dbReference type="Proteomes" id="UP001329430"/>
    </source>
</evidence>
<protein>
    <recommendedName>
        <fullName evidence="14">Gamma-butyrobetaine dioxygenase</fullName>
    </recommendedName>
</protein>
<evidence type="ECO:0000256" key="2">
    <source>
        <dbReference type="ARBA" id="ARBA00001961"/>
    </source>
</evidence>
<dbReference type="GO" id="GO:0045329">
    <property type="term" value="P:carnitine biosynthetic process"/>
    <property type="evidence" value="ECO:0007669"/>
    <property type="project" value="UniProtKB-KW"/>
</dbReference>
<dbReference type="AlphaFoldDB" id="A0AAN7VI91"/>
<dbReference type="InterPro" id="IPR003819">
    <property type="entry name" value="TauD/TfdA-like"/>
</dbReference>
<dbReference type="FunFam" id="3.60.130.10:FF:000001">
    <property type="entry name" value="Trimethyllysine dioxygenase, mitochondrial"/>
    <property type="match status" value="1"/>
</dbReference>
<dbReference type="FunFam" id="3.30.2020.30:FF:000002">
    <property type="entry name" value="Putative gamma-butyrobetaine dioxygenase"/>
    <property type="match status" value="1"/>
</dbReference>
<dbReference type="Gene3D" id="3.60.130.10">
    <property type="entry name" value="Clavaminate synthase-like"/>
    <property type="match status" value="1"/>
</dbReference>
<feature type="domain" description="TauD/TfdA-like" evidence="10">
    <location>
        <begin position="152"/>
        <end position="398"/>
    </location>
</feature>
<evidence type="ECO:0000256" key="6">
    <source>
        <dbReference type="ARBA" id="ARBA00022873"/>
    </source>
</evidence>
<dbReference type="InterPro" id="IPR050411">
    <property type="entry name" value="AlphaKG_dependent_hydroxylases"/>
</dbReference>
<organism evidence="12 13">
    <name type="scientific">Pyrocoelia pectoralis</name>
    <dbReference type="NCBI Taxonomy" id="417401"/>
    <lineage>
        <taxon>Eukaryota</taxon>
        <taxon>Metazoa</taxon>
        <taxon>Ecdysozoa</taxon>
        <taxon>Arthropoda</taxon>
        <taxon>Hexapoda</taxon>
        <taxon>Insecta</taxon>
        <taxon>Pterygota</taxon>
        <taxon>Neoptera</taxon>
        <taxon>Endopterygota</taxon>
        <taxon>Coleoptera</taxon>
        <taxon>Polyphaga</taxon>
        <taxon>Elateriformia</taxon>
        <taxon>Elateroidea</taxon>
        <taxon>Lampyridae</taxon>
        <taxon>Lampyrinae</taxon>
        <taxon>Pyrocoelia</taxon>
    </lineage>
</organism>
<evidence type="ECO:0008006" key="14">
    <source>
        <dbReference type="Google" id="ProtNLM"/>
    </source>
</evidence>
<feature type="domain" description="Gamma-butyrobetaine hydroxylase-like N-terminal" evidence="11">
    <location>
        <begin position="48"/>
        <end position="116"/>
    </location>
</feature>
<evidence type="ECO:0000256" key="9">
    <source>
        <dbReference type="ARBA" id="ARBA00023004"/>
    </source>
</evidence>
<evidence type="ECO:0000256" key="4">
    <source>
        <dbReference type="ARBA" id="ARBA00008654"/>
    </source>
</evidence>
<dbReference type="PANTHER" id="PTHR10696:SF33">
    <property type="entry name" value="GAMMA-BUTYROBETAINE DIOXYGENASE"/>
    <property type="match status" value="1"/>
</dbReference>
<evidence type="ECO:0000259" key="11">
    <source>
        <dbReference type="Pfam" id="PF06155"/>
    </source>
</evidence>
<comment type="cofactor">
    <cofactor evidence="1">
        <name>Fe(2+)</name>
        <dbReference type="ChEBI" id="CHEBI:29033"/>
    </cofactor>
</comment>
<evidence type="ECO:0000256" key="1">
    <source>
        <dbReference type="ARBA" id="ARBA00001954"/>
    </source>
</evidence>
<evidence type="ECO:0000256" key="7">
    <source>
        <dbReference type="ARBA" id="ARBA00022964"/>
    </source>
</evidence>
<keyword evidence="13" id="KW-1185">Reference proteome</keyword>
<dbReference type="InterPro" id="IPR010376">
    <property type="entry name" value="GBBH-like_N"/>
</dbReference>
<sequence length="415" mass="48751">MLHTLLSHTTYPRQQIATRLKHFGQLIRKYSYAYVSENQENLIVDIGKQKEVFPLVWLRDNCKCPSCFHENSTSRIINWIDFNASPKLESVQTTNDMNLILQWDDNHVSRFSIDWLKERSFREEAQKKYLAETYRPTRIAWSDDTFESAKKTYEYEDIMKNDSILYNWLFDFARYGMVFIKNTPIDQHAAARVANRVAFVKKTHYTHYADEFEVKNTPGTTNVAYLSSILQLHTDLPYYEYMPGIILLHCLVQADVERGGDSLLCDGLYHAEKLRKENKEAFDILSNVEVNWLDIGNEHGEKYHSIFRCPVIRLHGNGNVDKIYHSVPQRDSHFTVNLKNVKPWYEAMKLFVNSITRGATKFRLSEGDLMAFDNARLVHGRLSYKDSEEKKRHLIGVYMDWDDVFSKLRVLKPHN</sequence>
<dbReference type="GO" id="GO:0005739">
    <property type="term" value="C:mitochondrion"/>
    <property type="evidence" value="ECO:0007669"/>
    <property type="project" value="TreeGrafter"/>
</dbReference>
<dbReference type="SUPFAM" id="SSF51197">
    <property type="entry name" value="Clavaminate synthase-like"/>
    <property type="match status" value="1"/>
</dbReference>
<dbReference type="InterPro" id="IPR038492">
    <property type="entry name" value="GBBH-like_N_sf"/>
</dbReference>
<evidence type="ECO:0000256" key="8">
    <source>
        <dbReference type="ARBA" id="ARBA00023002"/>
    </source>
</evidence>
<evidence type="ECO:0000256" key="5">
    <source>
        <dbReference type="ARBA" id="ARBA00022723"/>
    </source>
</evidence>
<dbReference type="InterPro" id="IPR042098">
    <property type="entry name" value="TauD-like_sf"/>
</dbReference>
<comment type="caution">
    <text evidence="12">The sequence shown here is derived from an EMBL/GenBank/DDBJ whole genome shotgun (WGS) entry which is preliminary data.</text>
</comment>
<evidence type="ECO:0000256" key="3">
    <source>
        <dbReference type="ARBA" id="ARBA00005022"/>
    </source>
</evidence>
<comment type="pathway">
    <text evidence="3">Amine and polyamine biosynthesis; carnitine biosynthesis.</text>
</comment>
<dbReference type="EMBL" id="JAVRBK010000001">
    <property type="protein sequence ID" value="KAK5649420.1"/>
    <property type="molecule type" value="Genomic_DNA"/>
</dbReference>
<keyword evidence="8" id="KW-0560">Oxidoreductase</keyword>
<comment type="cofactor">
    <cofactor evidence="2">
        <name>L-ascorbate</name>
        <dbReference type="ChEBI" id="CHEBI:38290"/>
    </cofactor>
</comment>
<dbReference type="Pfam" id="PF06155">
    <property type="entry name" value="GBBH-like_N"/>
    <property type="match status" value="1"/>
</dbReference>
<dbReference type="CDD" id="cd00250">
    <property type="entry name" value="CAS_like"/>
    <property type="match status" value="1"/>
</dbReference>
<dbReference type="Proteomes" id="UP001329430">
    <property type="component" value="Chromosome 1"/>
</dbReference>
<dbReference type="Pfam" id="PF02668">
    <property type="entry name" value="TauD"/>
    <property type="match status" value="1"/>
</dbReference>
<evidence type="ECO:0000313" key="12">
    <source>
        <dbReference type="EMBL" id="KAK5649420.1"/>
    </source>
</evidence>
<gene>
    <name evidence="12" type="ORF">RI129_000449</name>
</gene>